<evidence type="ECO:0000259" key="9">
    <source>
        <dbReference type="PROSITE" id="PS50280"/>
    </source>
</evidence>
<evidence type="ECO:0000256" key="7">
    <source>
        <dbReference type="PROSITE-ProRule" id="PRU00134"/>
    </source>
</evidence>
<dbReference type="PANTHER" id="PTHR46165">
    <property type="entry name" value="SET AND MYND DOMAIN-CONTAINING PROTEIN 4"/>
    <property type="match status" value="1"/>
</dbReference>
<dbReference type="SUPFAM" id="SSF144232">
    <property type="entry name" value="HIT/MYND zinc finger-like"/>
    <property type="match status" value="1"/>
</dbReference>
<dbReference type="InterPro" id="IPR052097">
    <property type="entry name" value="SET-MYND_domain_protein"/>
</dbReference>
<feature type="domain" description="SET" evidence="9">
    <location>
        <begin position="172"/>
        <end position="502"/>
    </location>
</feature>
<comment type="caution">
    <text evidence="11">The sequence shown here is derived from an EMBL/GenBank/DDBJ whole genome shotgun (WGS) entry which is preliminary data.</text>
</comment>
<name>A0ABD2XMQ1_9HYME</name>
<dbReference type="EMBL" id="JBJJXI010000019">
    <property type="protein sequence ID" value="KAL3406244.1"/>
    <property type="molecule type" value="Genomic_DNA"/>
</dbReference>
<reference evidence="11 12" key="1">
    <citation type="journal article" date="2024" name="bioRxiv">
        <title>A reference genome for Trichogramma kaykai: A tiny desert-dwelling parasitoid wasp with competing sex-ratio distorters.</title>
        <authorList>
            <person name="Culotta J."/>
            <person name="Lindsey A.R."/>
        </authorList>
    </citation>
    <scope>NUCLEOTIDE SEQUENCE [LARGE SCALE GENOMIC DNA]</scope>
    <source>
        <strain evidence="11 12">KSX58</strain>
    </source>
</reference>
<evidence type="ECO:0000256" key="6">
    <source>
        <dbReference type="ARBA" id="ARBA00022833"/>
    </source>
</evidence>
<dbReference type="GO" id="GO:0008270">
    <property type="term" value="F:zinc ion binding"/>
    <property type="evidence" value="ECO:0007669"/>
    <property type="project" value="UniProtKB-KW"/>
</dbReference>
<evidence type="ECO:0000313" key="12">
    <source>
        <dbReference type="Proteomes" id="UP001627154"/>
    </source>
</evidence>
<dbReference type="Pfam" id="PF01753">
    <property type="entry name" value="zf-MYND"/>
    <property type="match status" value="1"/>
</dbReference>
<protein>
    <recommendedName>
        <fullName evidence="13">MYND-type domain-containing protein</fullName>
    </recommendedName>
</protein>
<keyword evidence="6" id="KW-0862">Zinc</keyword>
<dbReference type="InterPro" id="IPR001214">
    <property type="entry name" value="SET_dom"/>
</dbReference>
<dbReference type="Gene3D" id="6.10.140.2220">
    <property type="match status" value="1"/>
</dbReference>
<accession>A0ABD2XMQ1</accession>
<keyword evidence="5 7" id="KW-0863">Zinc-finger</keyword>
<dbReference type="Pfam" id="PF00856">
    <property type="entry name" value="SET"/>
    <property type="match status" value="1"/>
</dbReference>
<keyword evidence="1" id="KW-0489">Methyltransferase</keyword>
<evidence type="ECO:0000256" key="4">
    <source>
        <dbReference type="ARBA" id="ARBA00022723"/>
    </source>
</evidence>
<dbReference type="GO" id="GO:0008757">
    <property type="term" value="F:S-adenosylmethionine-dependent methyltransferase activity"/>
    <property type="evidence" value="ECO:0007669"/>
    <property type="project" value="UniProtKB-ARBA"/>
</dbReference>
<dbReference type="Gene3D" id="2.170.270.10">
    <property type="entry name" value="SET domain"/>
    <property type="match status" value="1"/>
</dbReference>
<evidence type="ECO:0000256" key="8">
    <source>
        <dbReference type="SAM" id="MobiDB-lite"/>
    </source>
</evidence>
<feature type="region of interest" description="Disordered" evidence="8">
    <location>
        <begin position="152"/>
        <end position="181"/>
    </location>
</feature>
<evidence type="ECO:0000256" key="1">
    <source>
        <dbReference type="ARBA" id="ARBA00022603"/>
    </source>
</evidence>
<dbReference type="InterPro" id="IPR046341">
    <property type="entry name" value="SET_dom_sf"/>
</dbReference>
<sequence length="596" mass="68185">MYESKTGVSKPRLPFWNDRIRRFDQLPQVVRDEMNWAMELVNLITEKSTEVTTICRGFVKPTNPLYREVTHDSWFHANCFAWAGRCLAYARPGSLEYVQGLQARADLHYHCGNWDECLLDAREAIDQMRRHKLKDQLGTVKRLGELLTKAKARAAEQPSRPPEPHPNMNNYEPLDVESQKPPSDGCLFDGVKPHHTAKWGRHLVATRDIKVGEMILVEDMACCVLNPEEAIHTNCSHCAAQAWRGVACDRCVYAIYCSERCRVQAWSEYHDIECQIYEVVNRRFDRVECQAALRLLVKFLKMPGSEDAMTLIDVLENNSATLHQIDPLDKGFKDHRERNKDTTSAASTLLWYNCLPDRAGNEEDAEMLLDQAGSFEFLDYDDEVDDALLGVVLASLRRNNGGSLGKGIIGDDSITKCRVRKFFRRMKRVFQVNSHWFGLLPQRNSPRSYTADLKCFALSYYSSMINHDCFNNSALVIGKGGKLMAYAVAPIKKDAQITISYSHMMNFTLNAATRRLDLAWERKFICYCQGCVEEWLPKSPTVSFEIDVVPENFFFTQRFDFCAASCQSDNAQCSLHRQDGSRVQRRLVLDKPANPQ</sequence>
<keyword evidence="3" id="KW-0949">S-adenosyl-L-methionine</keyword>
<dbReference type="AlphaFoldDB" id="A0ABD2XMQ1"/>
<dbReference type="InterPro" id="IPR002893">
    <property type="entry name" value="Znf_MYND"/>
</dbReference>
<gene>
    <name evidence="11" type="ORF">TKK_001602</name>
</gene>
<dbReference type="SUPFAM" id="SSF82199">
    <property type="entry name" value="SET domain"/>
    <property type="match status" value="1"/>
</dbReference>
<dbReference type="PROSITE" id="PS50280">
    <property type="entry name" value="SET"/>
    <property type="match status" value="1"/>
</dbReference>
<organism evidence="11 12">
    <name type="scientific">Trichogramma kaykai</name>
    <dbReference type="NCBI Taxonomy" id="54128"/>
    <lineage>
        <taxon>Eukaryota</taxon>
        <taxon>Metazoa</taxon>
        <taxon>Ecdysozoa</taxon>
        <taxon>Arthropoda</taxon>
        <taxon>Hexapoda</taxon>
        <taxon>Insecta</taxon>
        <taxon>Pterygota</taxon>
        <taxon>Neoptera</taxon>
        <taxon>Endopterygota</taxon>
        <taxon>Hymenoptera</taxon>
        <taxon>Apocrita</taxon>
        <taxon>Proctotrupomorpha</taxon>
        <taxon>Chalcidoidea</taxon>
        <taxon>Trichogrammatidae</taxon>
        <taxon>Trichogramma</taxon>
    </lineage>
</organism>
<proteinExistence type="predicted"/>
<keyword evidence="2" id="KW-0808">Transferase</keyword>
<dbReference type="GO" id="GO:0008276">
    <property type="term" value="F:protein methyltransferase activity"/>
    <property type="evidence" value="ECO:0007669"/>
    <property type="project" value="UniProtKB-ARBA"/>
</dbReference>
<dbReference type="Proteomes" id="UP001627154">
    <property type="component" value="Unassembled WGS sequence"/>
</dbReference>
<feature type="domain" description="MYND-type" evidence="10">
    <location>
        <begin position="235"/>
        <end position="274"/>
    </location>
</feature>
<keyword evidence="12" id="KW-1185">Reference proteome</keyword>
<dbReference type="PROSITE" id="PS50865">
    <property type="entry name" value="ZF_MYND_2"/>
    <property type="match status" value="1"/>
</dbReference>
<dbReference type="PANTHER" id="PTHR46165:SF6">
    <property type="entry name" value="SET AND MYND DOMAIN-CONTAINING PROTEIN 4-LIKE PROTEIN"/>
    <property type="match status" value="1"/>
</dbReference>
<dbReference type="GO" id="GO:0032259">
    <property type="term" value="P:methylation"/>
    <property type="evidence" value="ECO:0007669"/>
    <property type="project" value="UniProtKB-KW"/>
</dbReference>
<keyword evidence="4" id="KW-0479">Metal-binding</keyword>
<dbReference type="GO" id="GO:0008170">
    <property type="term" value="F:N-methyltransferase activity"/>
    <property type="evidence" value="ECO:0007669"/>
    <property type="project" value="UniProtKB-ARBA"/>
</dbReference>
<evidence type="ECO:0000259" key="10">
    <source>
        <dbReference type="PROSITE" id="PS50865"/>
    </source>
</evidence>
<evidence type="ECO:0000313" key="11">
    <source>
        <dbReference type="EMBL" id="KAL3406244.1"/>
    </source>
</evidence>
<evidence type="ECO:0000256" key="2">
    <source>
        <dbReference type="ARBA" id="ARBA00022679"/>
    </source>
</evidence>
<evidence type="ECO:0000256" key="5">
    <source>
        <dbReference type="ARBA" id="ARBA00022771"/>
    </source>
</evidence>
<evidence type="ECO:0008006" key="13">
    <source>
        <dbReference type="Google" id="ProtNLM"/>
    </source>
</evidence>
<evidence type="ECO:0000256" key="3">
    <source>
        <dbReference type="ARBA" id="ARBA00022691"/>
    </source>
</evidence>